<proteinExistence type="inferred from homology"/>
<keyword evidence="2" id="KW-0378">Hydrolase</keyword>
<dbReference type="InterPro" id="IPR022830">
    <property type="entry name" value="Indigdn_synthA-like"/>
</dbReference>
<evidence type="ECO:0000256" key="1">
    <source>
        <dbReference type="ARBA" id="ARBA00022723"/>
    </source>
</evidence>
<dbReference type="Pfam" id="PF00294">
    <property type="entry name" value="PfkB"/>
    <property type="match status" value="1"/>
</dbReference>
<evidence type="ECO:0000313" key="7">
    <source>
        <dbReference type="EMBL" id="CAL1544936.1"/>
    </source>
</evidence>
<evidence type="ECO:0000256" key="4">
    <source>
        <dbReference type="ARBA" id="ARBA00023239"/>
    </source>
</evidence>
<dbReference type="GO" id="GO:0004730">
    <property type="term" value="F:pseudouridylate synthase activity"/>
    <property type="evidence" value="ECO:0007669"/>
    <property type="project" value="InterPro"/>
</dbReference>
<dbReference type="GO" id="GO:0046872">
    <property type="term" value="F:metal ion binding"/>
    <property type="evidence" value="ECO:0007669"/>
    <property type="project" value="UniProtKB-KW"/>
</dbReference>
<dbReference type="InterPro" id="IPR007342">
    <property type="entry name" value="PsuG"/>
</dbReference>
<evidence type="ECO:0000313" key="8">
    <source>
        <dbReference type="Proteomes" id="UP001497497"/>
    </source>
</evidence>
<sequence length="786" mass="84465">MATYLSRHIGRKFNIAKSTEKCCLYTPHSSRSSINNKSTFHSKSFQSDFLQISEEVREALHTKKPVVALESTIITHGMPYPHNFSTALSVEKKVRDNGAVPATVAVMRGKLCVGVCDTDIIWLAEKNSSLVKVSRRDLPYLLSQGLSGGTTVSATMMASHMAGIQVFATGGVGGVHRGAENSFDISADLTELGRTPVSVISSGVKSILDIPKTLEYLETQGTCVMTFGKDRNFPAFFSPESGYQAPYNIISHLEAAQVIGLWLNFLGPLLAGLESGILIAVPIPPEFAATGELIQNAINEALRLASVNNVTGKEVTPYLLNMVNQLTKGESLMANIALIENNASVAGGIASCLAQLRSGVPLDKIVTPPQSTSCSLLSSPTLKSALTDSSIKLRQTVEKQNVKTTKNVEEGRNKTLLGRPVVIGSTVVDFSVQVDDPNFQLNGGTYSGKVSESFGGVGRNLADCLSRLAFKPVFISAVGNDSHSMAMSSFCSHMDLSSIQKIDNMTTATCCVLLSKGKFLLGVGDMGVNSKLTLDQVKNFDSLIESAPVAMLDGNFSSTFIATVVDKCARFNVPVWFEPTDLYKSKTPFETDAWKQLSFISPNLGELLSMYQALRAKLGQEETTVSLCEESSSQQEIIDTSITICRELVAHIPVVLLTLGRHGVLLCHNLGDVKHFLPLPSSMKSDKSTSFKAMFYPAFSKDIDPSKIVSVSGAGDCLAATVVASMLDGQPIDQCIKHGLLAAYISLLTPSAVPDNISRSGILEQEKLLMKVSWSPADVTNGFTKC</sequence>
<dbReference type="GO" id="GO:0006796">
    <property type="term" value="P:phosphate-containing compound metabolic process"/>
    <property type="evidence" value="ECO:0007669"/>
    <property type="project" value="UniProtKB-ARBA"/>
</dbReference>
<dbReference type="CDD" id="cd01941">
    <property type="entry name" value="YeiC_kinase_like"/>
    <property type="match status" value="1"/>
</dbReference>
<keyword evidence="8" id="KW-1185">Reference proteome</keyword>
<dbReference type="SUPFAM" id="SSF110581">
    <property type="entry name" value="Indigoidine synthase A-like"/>
    <property type="match status" value="1"/>
</dbReference>
<evidence type="ECO:0000256" key="5">
    <source>
        <dbReference type="ARBA" id="ARBA00023295"/>
    </source>
</evidence>
<dbReference type="GO" id="GO:0016798">
    <property type="term" value="F:hydrolase activity, acting on glycosyl bonds"/>
    <property type="evidence" value="ECO:0007669"/>
    <property type="project" value="UniProtKB-KW"/>
</dbReference>
<gene>
    <name evidence="7" type="ORF">GSLYS_00018419001</name>
</gene>
<dbReference type="Gene3D" id="3.40.1190.20">
    <property type="match status" value="1"/>
</dbReference>
<dbReference type="Gene3D" id="3.40.1790.10">
    <property type="entry name" value="Indigoidine synthase domain"/>
    <property type="match status" value="1"/>
</dbReference>
<dbReference type="Pfam" id="PF04227">
    <property type="entry name" value="Indigoidine_A"/>
    <property type="match status" value="1"/>
</dbReference>
<dbReference type="HAMAP" id="MF_01876">
    <property type="entry name" value="PsiMP_glycosidase"/>
    <property type="match status" value="1"/>
</dbReference>
<keyword evidence="4" id="KW-0456">Lyase</keyword>
<dbReference type="Proteomes" id="UP001497497">
    <property type="component" value="Unassembled WGS sequence"/>
</dbReference>
<dbReference type="SUPFAM" id="SSF53613">
    <property type="entry name" value="Ribokinase-like"/>
    <property type="match status" value="1"/>
</dbReference>
<dbReference type="InterPro" id="IPR029056">
    <property type="entry name" value="Ribokinase-like"/>
</dbReference>
<dbReference type="PANTHER" id="PTHR42909">
    <property type="entry name" value="ZGC:136858"/>
    <property type="match status" value="1"/>
</dbReference>
<keyword evidence="3" id="KW-0464">Manganese</keyword>
<accession>A0AAV2IDC9</accession>
<evidence type="ECO:0000256" key="3">
    <source>
        <dbReference type="ARBA" id="ARBA00023211"/>
    </source>
</evidence>
<organism evidence="7 8">
    <name type="scientific">Lymnaea stagnalis</name>
    <name type="common">Great pond snail</name>
    <name type="synonym">Helix stagnalis</name>
    <dbReference type="NCBI Taxonomy" id="6523"/>
    <lineage>
        <taxon>Eukaryota</taxon>
        <taxon>Metazoa</taxon>
        <taxon>Spiralia</taxon>
        <taxon>Lophotrochozoa</taxon>
        <taxon>Mollusca</taxon>
        <taxon>Gastropoda</taxon>
        <taxon>Heterobranchia</taxon>
        <taxon>Euthyneura</taxon>
        <taxon>Panpulmonata</taxon>
        <taxon>Hygrophila</taxon>
        <taxon>Lymnaeoidea</taxon>
        <taxon>Lymnaeidae</taxon>
        <taxon>Lymnaea</taxon>
    </lineage>
</organism>
<reference evidence="7 8" key="1">
    <citation type="submission" date="2024-04" db="EMBL/GenBank/DDBJ databases">
        <authorList>
            <consortium name="Genoscope - CEA"/>
            <person name="William W."/>
        </authorList>
    </citation>
    <scope>NUCLEOTIDE SEQUENCE [LARGE SCALE GENOMIC DNA]</scope>
</reference>
<name>A0AAV2IDC9_LYMST</name>
<evidence type="ECO:0000256" key="2">
    <source>
        <dbReference type="ARBA" id="ARBA00022801"/>
    </source>
</evidence>
<comment type="caution">
    <text evidence="7">The sequence shown here is derived from an EMBL/GenBank/DDBJ whole genome shotgun (WGS) entry which is preliminary data.</text>
</comment>
<evidence type="ECO:0000259" key="6">
    <source>
        <dbReference type="Pfam" id="PF00294"/>
    </source>
</evidence>
<keyword evidence="5" id="KW-0326">Glycosidase</keyword>
<dbReference type="AlphaFoldDB" id="A0AAV2IDC9"/>
<dbReference type="InterPro" id="IPR011611">
    <property type="entry name" value="PfkB_dom"/>
</dbReference>
<dbReference type="GO" id="GO:0005737">
    <property type="term" value="C:cytoplasm"/>
    <property type="evidence" value="ECO:0007669"/>
    <property type="project" value="TreeGrafter"/>
</dbReference>
<protein>
    <recommendedName>
        <fullName evidence="6">Carbohydrate kinase PfkB domain-containing protein</fullName>
    </recommendedName>
</protein>
<dbReference type="PANTHER" id="PTHR42909:SF1">
    <property type="entry name" value="CARBOHYDRATE KINASE PFKB DOMAIN-CONTAINING PROTEIN"/>
    <property type="match status" value="1"/>
</dbReference>
<feature type="domain" description="Carbohydrate kinase PfkB" evidence="6">
    <location>
        <begin position="421"/>
        <end position="752"/>
    </location>
</feature>
<dbReference type="EMBL" id="CAXITT010000660">
    <property type="protein sequence ID" value="CAL1544936.1"/>
    <property type="molecule type" value="Genomic_DNA"/>
</dbReference>
<keyword evidence="1" id="KW-0479">Metal-binding</keyword>